<keyword evidence="5 10" id="KW-0808">Transferase</keyword>
<keyword evidence="4" id="KW-0328">Glycosyltransferase</keyword>
<sequence length="553" mass="58651">MSQAAALLAEAMRLAQAGLGPDALPLLDRAVAIDGSAQTLLAQGRVRLLMRDMAGAGFSLAAAHDLAPADPAIAAERARLDIQCRRPSAALALVDTALAMAPPTARLLRERGSALMLTGDIAGAIASWRAALAIDPRDWLTASNIAYALMMDPKMTTAGLRDAQRPLFAGMAPAGMASPPPAPPPSADGRLHIGYVSACFHRHACARVFVPMITRHDRGRVRITCYSAVARHDVTTVRLRFAVDGWRSIAGIDDAAAAAMIRADGVRVLVDLDGHLAQNRLGVFAHQPAPVQISAWGYLPGTGVPGLDHLVTDPVLIPQDERAGLRETDRPLDVVCPTLAEPLAPPPDARPAPDTAPAMVRLGCLARIEKLSDPLLDIWGQVLAARPATVLVLHDDMLDDPVWRRRLDGWCDRYCLGPGRVERLRRDGTAYLPTLRGLDIALDTYPYSGGLMTLDALSQGVPVVTLAGHQPSARTTASILSCLIGDPALIARTADGYRDAILALIDAGPRRHALHRDLLATHHARLAAAIDQAAAGFERHVLALTAARPGPSG</sequence>
<dbReference type="SUPFAM" id="SSF48452">
    <property type="entry name" value="TPR-like"/>
    <property type="match status" value="1"/>
</dbReference>
<keyword evidence="11" id="KW-1185">Reference proteome</keyword>
<feature type="domain" description="O-GlcNAc transferase C-terminal" evidence="9">
    <location>
        <begin position="187"/>
        <end position="320"/>
    </location>
</feature>
<evidence type="ECO:0000256" key="8">
    <source>
        <dbReference type="PROSITE-ProRule" id="PRU00339"/>
    </source>
</evidence>
<name>A0ABU9YSC7_9PROT</name>
<organism evidence="10 11">
    <name type="scientific">Tistrella arctica</name>
    <dbReference type="NCBI Taxonomy" id="3133430"/>
    <lineage>
        <taxon>Bacteria</taxon>
        <taxon>Pseudomonadati</taxon>
        <taxon>Pseudomonadota</taxon>
        <taxon>Alphaproteobacteria</taxon>
        <taxon>Geminicoccales</taxon>
        <taxon>Geminicoccaceae</taxon>
        <taxon>Tistrella</taxon>
    </lineage>
</organism>
<dbReference type="GO" id="GO:0016740">
    <property type="term" value="F:transferase activity"/>
    <property type="evidence" value="ECO:0007669"/>
    <property type="project" value="UniProtKB-KW"/>
</dbReference>
<dbReference type="SMART" id="SM00028">
    <property type="entry name" value="TPR"/>
    <property type="match status" value="1"/>
</dbReference>
<proteinExistence type="inferred from homology"/>
<dbReference type="PANTHER" id="PTHR44835:SF1">
    <property type="entry name" value="PROTEIN O-GLCNAC TRANSFERASE"/>
    <property type="match status" value="1"/>
</dbReference>
<dbReference type="PANTHER" id="PTHR44835">
    <property type="entry name" value="UDP-N-ACETYLGLUCOSAMINE--PEPTIDE N-ACETYLGLUCOSAMINYLTRANSFERASE SPINDLY-RELATED"/>
    <property type="match status" value="1"/>
</dbReference>
<feature type="repeat" description="TPR" evidence="8">
    <location>
        <begin position="105"/>
        <end position="138"/>
    </location>
</feature>
<dbReference type="RefSeq" id="WP_345938468.1">
    <property type="nucleotide sequence ID" value="NZ_JBBKTW010000011.1"/>
</dbReference>
<dbReference type="Gene3D" id="3.40.50.11380">
    <property type="match status" value="1"/>
</dbReference>
<dbReference type="EMBL" id="JBBKTW010000011">
    <property type="protein sequence ID" value="MEN2991430.1"/>
    <property type="molecule type" value="Genomic_DNA"/>
</dbReference>
<keyword evidence="7 8" id="KW-0802">TPR repeat</keyword>
<evidence type="ECO:0000256" key="2">
    <source>
        <dbReference type="ARBA" id="ARBA00005386"/>
    </source>
</evidence>
<dbReference type="Gene3D" id="3.40.50.2000">
    <property type="entry name" value="Glycogen Phosphorylase B"/>
    <property type="match status" value="1"/>
</dbReference>
<dbReference type="PROSITE" id="PS50005">
    <property type="entry name" value="TPR"/>
    <property type="match status" value="1"/>
</dbReference>
<evidence type="ECO:0000259" key="9">
    <source>
        <dbReference type="Pfam" id="PF13844"/>
    </source>
</evidence>
<comment type="pathway">
    <text evidence="1">Protein modification; protein glycosylation.</text>
</comment>
<comment type="similarity">
    <text evidence="2">Belongs to the glycosyltransferase 41 family. O-GlcNAc transferase subfamily.</text>
</comment>
<accession>A0ABU9YSC7</accession>
<dbReference type="InterPro" id="IPR019734">
    <property type="entry name" value="TPR_rpt"/>
</dbReference>
<dbReference type="EC" id="2.4.1.255" evidence="3"/>
<dbReference type="InterPro" id="IPR051939">
    <property type="entry name" value="Glycosyltr_41/O-GlcNAc_trsf"/>
</dbReference>
<evidence type="ECO:0000313" key="10">
    <source>
        <dbReference type="EMBL" id="MEN2991430.1"/>
    </source>
</evidence>
<dbReference type="Proteomes" id="UP001413721">
    <property type="component" value="Unassembled WGS sequence"/>
</dbReference>
<evidence type="ECO:0000256" key="4">
    <source>
        <dbReference type="ARBA" id="ARBA00022676"/>
    </source>
</evidence>
<comment type="caution">
    <text evidence="10">The sequence shown here is derived from an EMBL/GenBank/DDBJ whole genome shotgun (WGS) entry which is preliminary data.</text>
</comment>
<reference evidence="10 11" key="1">
    <citation type="submission" date="2024-03" db="EMBL/GenBank/DDBJ databases">
        <title>High-quality draft genome sequencing of Tistrella sp. BH-R2-4.</title>
        <authorList>
            <person name="Dong C."/>
        </authorList>
    </citation>
    <scope>NUCLEOTIDE SEQUENCE [LARGE SCALE GENOMIC DNA]</scope>
    <source>
        <strain evidence="10 11">BH-R2-4</strain>
    </source>
</reference>
<evidence type="ECO:0000256" key="7">
    <source>
        <dbReference type="ARBA" id="ARBA00022803"/>
    </source>
</evidence>
<evidence type="ECO:0000256" key="5">
    <source>
        <dbReference type="ARBA" id="ARBA00022679"/>
    </source>
</evidence>
<evidence type="ECO:0000256" key="1">
    <source>
        <dbReference type="ARBA" id="ARBA00004922"/>
    </source>
</evidence>
<protein>
    <recommendedName>
        <fullName evidence="3">protein O-GlcNAc transferase</fullName>
        <ecNumber evidence="3">2.4.1.255</ecNumber>
    </recommendedName>
</protein>
<keyword evidence="6" id="KW-0677">Repeat</keyword>
<dbReference type="InterPro" id="IPR011990">
    <property type="entry name" value="TPR-like_helical_dom_sf"/>
</dbReference>
<dbReference type="Pfam" id="PF13844">
    <property type="entry name" value="Glyco_transf_41"/>
    <property type="match status" value="1"/>
</dbReference>
<gene>
    <name evidence="10" type="ORF">WG926_24165</name>
</gene>
<evidence type="ECO:0000313" key="11">
    <source>
        <dbReference type="Proteomes" id="UP001413721"/>
    </source>
</evidence>
<evidence type="ECO:0000256" key="6">
    <source>
        <dbReference type="ARBA" id="ARBA00022737"/>
    </source>
</evidence>
<evidence type="ECO:0000256" key="3">
    <source>
        <dbReference type="ARBA" id="ARBA00011970"/>
    </source>
</evidence>
<dbReference type="InterPro" id="IPR029489">
    <property type="entry name" value="OGT/SEC/SPY_C"/>
</dbReference>
<dbReference type="Gene3D" id="1.25.40.10">
    <property type="entry name" value="Tetratricopeptide repeat domain"/>
    <property type="match status" value="1"/>
</dbReference>